<dbReference type="InterPro" id="IPR012675">
    <property type="entry name" value="Beta-grasp_dom_sf"/>
</dbReference>
<dbReference type="AlphaFoldDB" id="B1Y5I5"/>
<dbReference type="SUPFAM" id="SSF54285">
    <property type="entry name" value="MoaD/ThiS"/>
    <property type="match status" value="1"/>
</dbReference>
<dbReference type="eggNOG" id="COG2104">
    <property type="taxonomic scope" value="Bacteria"/>
</dbReference>
<dbReference type="EMBL" id="CP001013">
    <property type="protein sequence ID" value="ACB34697.1"/>
    <property type="molecule type" value="Genomic_DNA"/>
</dbReference>
<dbReference type="CDD" id="cd00565">
    <property type="entry name" value="Ubl_ThiS"/>
    <property type="match status" value="1"/>
</dbReference>
<dbReference type="OrthoDB" id="8688000at2"/>
<dbReference type="InterPro" id="IPR016155">
    <property type="entry name" value="Mopterin_synth/thiamin_S_b"/>
</dbReference>
<protein>
    <submittedName>
        <fullName evidence="1">Thiamine biosynthesis protein ThiS</fullName>
    </submittedName>
</protein>
<name>B1Y5I5_LEPCP</name>
<evidence type="ECO:0000313" key="1">
    <source>
        <dbReference type="EMBL" id="ACB34697.1"/>
    </source>
</evidence>
<dbReference type="Proteomes" id="UP000001693">
    <property type="component" value="Chromosome"/>
</dbReference>
<dbReference type="InterPro" id="IPR010035">
    <property type="entry name" value="Thi_S"/>
</dbReference>
<gene>
    <name evidence="1" type="ordered locus">Lcho_2432</name>
</gene>
<dbReference type="KEGG" id="lch:Lcho_2432"/>
<dbReference type="HOGENOM" id="CLU_174611_2_0_4"/>
<organism evidence="1 2">
    <name type="scientific">Leptothrix cholodnii (strain ATCC 51168 / LMG 8142 / SP-6)</name>
    <name type="common">Leptothrix discophora (strain SP-6)</name>
    <dbReference type="NCBI Taxonomy" id="395495"/>
    <lineage>
        <taxon>Bacteria</taxon>
        <taxon>Pseudomonadati</taxon>
        <taxon>Pseudomonadota</taxon>
        <taxon>Betaproteobacteria</taxon>
        <taxon>Burkholderiales</taxon>
        <taxon>Sphaerotilaceae</taxon>
        <taxon>Leptothrix</taxon>
    </lineage>
</organism>
<keyword evidence="2" id="KW-1185">Reference proteome</keyword>
<evidence type="ECO:0000313" key="2">
    <source>
        <dbReference type="Proteomes" id="UP000001693"/>
    </source>
</evidence>
<dbReference type="InterPro" id="IPR003749">
    <property type="entry name" value="ThiS/MoaD-like"/>
</dbReference>
<sequence length="83" mass="8527">MKTLETIAAVDPSIAVTLNGAPCQVDAGTPLGELLARHPETATLAPQAYASAVNGAFVARARRERHMLQAGDAVTVFQAIVGG</sequence>
<accession>B1Y5I5</accession>
<proteinExistence type="predicted"/>
<dbReference type="STRING" id="395495.Lcho_2432"/>
<dbReference type="Pfam" id="PF02597">
    <property type="entry name" value="ThiS"/>
    <property type="match status" value="1"/>
</dbReference>
<dbReference type="Gene3D" id="3.10.20.30">
    <property type="match status" value="1"/>
</dbReference>
<dbReference type="NCBIfam" id="TIGR01683">
    <property type="entry name" value="thiS"/>
    <property type="match status" value="1"/>
</dbReference>
<dbReference type="RefSeq" id="WP_012347453.1">
    <property type="nucleotide sequence ID" value="NC_010524.1"/>
</dbReference>
<reference evidence="1 2" key="1">
    <citation type="submission" date="2008-03" db="EMBL/GenBank/DDBJ databases">
        <title>Complete sequence of Leptothrix cholodnii SP-6.</title>
        <authorList>
            <consortium name="US DOE Joint Genome Institute"/>
            <person name="Copeland A."/>
            <person name="Lucas S."/>
            <person name="Lapidus A."/>
            <person name="Glavina del Rio T."/>
            <person name="Dalin E."/>
            <person name="Tice H."/>
            <person name="Bruce D."/>
            <person name="Goodwin L."/>
            <person name="Pitluck S."/>
            <person name="Chertkov O."/>
            <person name="Brettin T."/>
            <person name="Detter J.C."/>
            <person name="Han C."/>
            <person name="Kuske C.R."/>
            <person name="Schmutz J."/>
            <person name="Larimer F."/>
            <person name="Land M."/>
            <person name="Hauser L."/>
            <person name="Kyrpides N."/>
            <person name="Lykidis A."/>
            <person name="Emerson D."/>
            <person name="Richardson P."/>
        </authorList>
    </citation>
    <scope>NUCLEOTIDE SEQUENCE [LARGE SCALE GENOMIC DNA]</scope>
    <source>
        <strain evidence="2">ATCC 51168 / LMG 8142 / SP-6</strain>
    </source>
</reference>